<keyword evidence="4" id="KW-1185">Reference proteome</keyword>
<organism evidence="2 4">
    <name type="scientific">Prunus armeniaca</name>
    <name type="common">Apricot</name>
    <name type="synonym">Armeniaca vulgaris</name>
    <dbReference type="NCBI Taxonomy" id="36596"/>
    <lineage>
        <taxon>Eukaryota</taxon>
        <taxon>Viridiplantae</taxon>
        <taxon>Streptophyta</taxon>
        <taxon>Embryophyta</taxon>
        <taxon>Tracheophyta</taxon>
        <taxon>Spermatophyta</taxon>
        <taxon>Magnoliopsida</taxon>
        <taxon>eudicotyledons</taxon>
        <taxon>Gunneridae</taxon>
        <taxon>Pentapetalae</taxon>
        <taxon>rosids</taxon>
        <taxon>fabids</taxon>
        <taxon>Rosales</taxon>
        <taxon>Rosaceae</taxon>
        <taxon>Amygdaloideae</taxon>
        <taxon>Amygdaleae</taxon>
        <taxon>Prunus</taxon>
    </lineage>
</organism>
<gene>
    <name evidence="1" type="ORF">CURHAP_LOCUS33246</name>
    <name evidence="2" type="ORF">ORAREDHAP_LOCUS32814</name>
</gene>
<protein>
    <submittedName>
        <fullName evidence="2">Uncharacterized protein</fullName>
    </submittedName>
</protein>
<proteinExistence type="predicted"/>
<dbReference type="AlphaFoldDB" id="A0A6J5XAV4"/>
<dbReference type="GO" id="GO:0000712">
    <property type="term" value="P:resolution of meiotic recombination intermediates"/>
    <property type="evidence" value="ECO:0007669"/>
    <property type="project" value="TreeGrafter"/>
</dbReference>
<dbReference type="GO" id="GO:0071821">
    <property type="term" value="C:FANCM-MHF complex"/>
    <property type="evidence" value="ECO:0007669"/>
    <property type="project" value="TreeGrafter"/>
</dbReference>
<dbReference type="Proteomes" id="UP000507222">
    <property type="component" value="Unassembled WGS sequence"/>
</dbReference>
<dbReference type="GO" id="GO:0046982">
    <property type="term" value="F:protein heterodimerization activity"/>
    <property type="evidence" value="ECO:0007669"/>
    <property type="project" value="InterPro"/>
</dbReference>
<evidence type="ECO:0000313" key="1">
    <source>
        <dbReference type="EMBL" id="CAB4280407.1"/>
    </source>
</evidence>
<dbReference type="EMBL" id="CAEKKB010000005">
    <property type="protein sequence ID" value="CAB4310819.1"/>
    <property type="molecule type" value="Genomic_DNA"/>
</dbReference>
<name>A0A6J5XAV4_PRUAR</name>
<dbReference type="OrthoDB" id="1872155at2759"/>
<dbReference type="EMBL" id="CAEKDK010000005">
    <property type="protein sequence ID" value="CAB4280407.1"/>
    <property type="molecule type" value="Genomic_DNA"/>
</dbReference>
<evidence type="ECO:0000313" key="3">
    <source>
        <dbReference type="Proteomes" id="UP000507222"/>
    </source>
</evidence>
<dbReference type="PANTHER" id="PTHR22980">
    <property type="entry name" value="CORTISTATIN"/>
    <property type="match status" value="1"/>
</dbReference>
<dbReference type="GO" id="GO:0003682">
    <property type="term" value="F:chromatin binding"/>
    <property type="evidence" value="ECO:0007669"/>
    <property type="project" value="TreeGrafter"/>
</dbReference>
<reference evidence="2 3" key="2">
    <citation type="submission" date="2020-05" db="EMBL/GenBank/DDBJ databases">
        <authorList>
            <person name="Campoy J."/>
            <person name="Schneeberger K."/>
            <person name="Spophaly S."/>
        </authorList>
    </citation>
    <scope>NUCLEOTIDE SEQUENCE [LARGE SCALE GENOMIC DNA]</scope>
    <source>
        <strain evidence="2">PruArmRojPasFocal</strain>
    </source>
</reference>
<reference evidence="4" key="1">
    <citation type="journal article" date="2020" name="Genome Biol.">
        <title>Gamete binning: chromosome-level and haplotype-resolved genome assembly enabled by high-throughput single-cell sequencing of gamete genomes.</title>
        <authorList>
            <person name="Campoy J.A."/>
            <person name="Sun H."/>
            <person name="Goel M."/>
            <person name="Jiao W.-B."/>
            <person name="Folz-Donahue K."/>
            <person name="Wang N."/>
            <person name="Rubio M."/>
            <person name="Liu C."/>
            <person name="Kukat C."/>
            <person name="Ruiz D."/>
            <person name="Huettel B."/>
            <person name="Schneeberger K."/>
        </authorList>
    </citation>
    <scope>NUCLEOTIDE SEQUENCE [LARGE SCALE GENOMIC DNA]</scope>
    <source>
        <strain evidence="4">cv. Rojo Pasion</strain>
    </source>
</reference>
<accession>A0A6J5XAV4</accession>
<dbReference type="Proteomes" id="UP000507245">
    <property type="component" value="Unassembled WGS sequence"/>
</dbReference>
<dbReference type="PANTHER" id="PTHR22980:SF0">
    <property type="entry name" value="CENTROMERE PROTEIN S"/>
    <property type="match status" value="1"/>
</dbReference>
<dbReference type="Gene3D" id="1.10.20.10">
    <property type="entry name" value="Histone, subunit A"/>
    <property type="match status" value="1"/>
</dbReference>
<dbReference type="InterPro" id="IPR009072">
    <property type="entry name" value="Histone-fold"/>
</dbReference>
<dbReference type="GO" id="GO:0031297">
    <property type="term" value="P:replication fork processing"/>
    <property type="evidence" value="ECO:0007669"/>
    <property type="project" value="TreeGrafter"/>
</dbReference>
<sequence>MEREEEDSVSELLRDRFRVSTISIAEAEAKRNDMEISGPVMTCIADLAFKFTGSGSTFANEDRNNSG</sequence>
<evidence type="ECO:0000313" key="2">
    <source>
        <dbReference type="EMBL" id="CAB4310819.1"/>
    </source>
</evidence>
<evidence type="ECO:0000313" key="4">
    <source>
        <dbReference type="Proteomes" id="UP000507245"/>
    </source>
</evidence>